<dbReference type="STRING" id="426701.SAMN04488098_100260"/>
<protein>
    <submittedName>
        <fullName evidence="1">Uncharacterized protein</fullName>
    </submittedName>
</protein>
<accession>A0A1G8VQN7</accession>
<dbReference type="AlphaFoldDB" id="A0A1G8VQN7"/>
<reference evidence="2" key="1">
    <citation type="submission" date="2016-10" db="EMBL/GenBank/DDBJ databases">
        <authorList>
            <person name="Varghese N."/>
            <person name="Submissions S."/>
        </authorList>
    </citation>
    <scope>NUCLEOTIDE SEQUENCE [LARGE SCALE GENOMIC DNA]</scope>
    <source>
        <strain evidence="2">DSM 19181</strain>
    </source>
</reference>
<sequence length="58" mass="7155">MPNEPYYTIIKPTLRFKTTMLAISLLRFESLTKRFLNDIKRHPERYIRYQQKKPPDKE</sequence>
<name>A0A1G8VQN7_9LACT</name>
<evidence type="ECO:0000313" key="2">
    <source>
        <dbReference type="Proteomes" id="UP000199433"/>
    </source>
</evidence>
<organism evidence="1 2">
    <name type="scientific">Alkalibacterium thalassium</name>
    <dbReference type="NCBI Taxonomy" id="426701"/>
    <lineage>
        <taxon>Bacteria</taxon>
        <taxon>Bacillati</taxon>
        <taxon>Bacillota</taxon>
        <taxon>Bacilli</taxon>
        <taxon>Lactobacillales</taxon>
        <taxon>Carnobacteriaceae</taxon>
        <taxon>Alkalibacterium</taxon>
    </lineage>
</organism>
<dbReference type="EMBL" id="FNFK01000002">
    <property type="protein sequence ID" value="SDJ68197.1"/>
    <property type="molecule type" value="Genomic_DNA"/>
</dbReference>
<proteinExistence type="predicted"/>
<evidence type="ECO:0000313" key="1">
    <source>
        <dbReference type="EMBL" id="SDJ68197.1"/>
    </source>
</evidence>
<keyword evidence="2" id="KW-1185">Reference proteome</keyword>
<dbReference type="Proteomes" id="UP000199433">
    <property type="component" value="Unassembled WGS sequence"/>
</dbReference>
<gene>
    <name evidence="1" type="ORF">SAMN04488098_100260</name>
</gene>